<evidence type="ECO:0000313" key="5">
    <source>
        <dbReference type="EMBL" id="NEG71945.1"/>
    </source>
</evidence>
<protein>
    <submittedName>
        <fullName evidence="4">Endo-beta-mannanase</fullName>
    </submittedName>
</protein>
<dbReference type="InterPro" id="IPR017853">
    <property type="entry name" value="GH"/>
</dbReference>
<dbReference type="Pfam" id="PF02449">
    <property type="entry name" value="Glyco_hydro_42"/>
    <property type="match status" value="1"/>
</dbReference>
<evidence type="ECO:0000313" key="4">
    <source>
        <dbReference type="EMBL" id="KAB8287235.1"/>
    </source>
</evidence>
<reference evidence="4 7" key="2">
    <citation type="submission" date="2019-10" db="EMBL/GenBank/DDBJ databases">
        <title>Characterization of the phylogenetic diversity of two novel species belonging to the genus Bifidobacterium: Bifidobacterium cebidarum sp. nov. and Bifidobacterium leontopitheci sp. nov.</title>
        <authorList>
            <person name="Lugli G.A."/>
            <person name="Duranti S."/>
            <person name="Milani C."/>
            <person name="Turroni F."/>
            <person name="Ventura M."/>
        </authorList>
    </citation>
    <scope>NUCLEOTIDE SEQUENCE [LARGE SCALE GENOMIC DNA]</scope>
    <source>
        <strain evidence="4 7">DSM 100688</strain>
    </source>
</reference>
<keyword evidence="2" id="KW-0326">Glycosidase</keyword>
<comment type="caution">
    <text evidence="4">The sequence shown here is derived from an EMBL/GenBank/DDBJ whole genome shotgun (WGS) entry which is preliminary data.</text>
</comment>
<evidence type="ECO:0000256" key="1">
    <source>
        <dbReference type="ARBA" id="ARBA00022801"/>
    </source>
</evidence>
<proteinExistence type="predicted"/>
<evidence type="ECO:0000313" key="7">
    <source>
        <dbReference type="Proteomes" id="UP000482084"/>
    </source>
</evidence>
<organism evidence="4 7">
    <name type="scientific">Bifidobacterium ramosum</name>
    <dbReference type="NCBI Taxonomy" id="1798158"/>
    <lineage>
        <taxon>Bacteria</taxon>
        <taxon>Bacillati</taxon>
        <taxon>Actinomycetota</taxon>
        <taxon>Actinomycetes</taxon>
        <taxon>Bifidobacteriales</taxon>
        <taxon>Bifidobacteriaceae</taxon>
        <taxon>Bifidobacterium</taxon>
    </lineage>
</organism>
<keyword evidence="7" id="KW-1185">Reference proteome</keyword>
<dbReference type="EMBL" id="WHZX01000004">
    <property type="protein sequence ID" value="NEG71945.1"/>
    <property type="molecule type" value="Genomic_DNA"/>
</dbReference>
<evidence type="ECO:0000256" key="2">
    <source>
        <dbReference type="ARBA" id="ARBA00023295"/>
    </source>
</evidence>
<dbReference type="GO" id="GO:0005975">
    <property type="term" value="P:carbohydrate metabolic process"/>
    <property type="evidence" value="ECO:0007669"/>
    <property type="project" value="InterPro"/>
</dbReference>
<dbReference type="SUPFAM" id="SSF51445">
    <property type="entry name" value="(Trans)glycosidases"/>
    <property type="match status" value="1"/>
</dbReference>
<sequence>MNRRWTESEIWSWYRDHDWISGCNYSPSTSLGGMFALLQEYDHETIRRESAKEIALAASVGLNSVRVFLPFEVWHRQRDAFFAHLDEFLALLDSYGMTLMPVIFNDCLPPKSQYREPVFGPQPEPKPGFFGGTDENSFDTATQTGKRVGYSVFDEPDMQPVAEQYVRDLARHYGDDPRILIWNVWNEVGNSSRDHMSLPLMRQAFAWLREENVSQPLTAEVWGAQMPDDASYYTWLNDPHFFGDIDRESLALSDIVTFHYYGDYLHAKRLIALLKQFGRPMINTEWMHRPFGSCIETHLPLWKREGIGSYFFGFINGKSQLNVVWDFIKPYPSVDQTLWMHDIFHADFTPYDPDEIAVLRACNADKTLPDSCSVFLAPPSGGSCQRR</sequence>
<dbReference type="RefSeq" id="WP_152358825.1">
    <property type="nucleotide sequence ID" value="NZ_WBSM01000010.1"/>
</dbReference>
<dbReference type="GO" id="GO:0004565">
    <property type="term" value="F:beta-galactosidase activity"/>
    <property type="evidence" value="ECO:0007669"/>
    <property type="project" value="InterPro"/>
</dbReference>
<dbReference type="EMBL" id="WBSM01000010">
    <property type="protein sequence ID" value="KAB8287235.1"/>
    <property type="molecule type" value="Genomic_DNA"/>
</dbReference>
<evidence type="ECO:0000259" key="3">
    <source>
        <dbReference type="Pfam" id="PF02449"/>
    </source>
</evidence>
<dbReference type="Gene3D" id="3.20.20.80">
    <property type="entry name" value="Glycosidases"/>
    <property type="match status" value="1"/>
</dbReference>
<keyword evidence="1" id="KW-0378">Hydrolase</keyword>
<feature type="domain" description="Glycoside hydrolase family 42 N-terminal" evidence="3">
    <location>
        <begin position="143"/>
        <end position="212"/>
    </location>
</feature>
<reference evidence="5 6" key="1">
    <citation type="submission" date="2019-10" db="EMBL/GenBank/DDBJ databases">
        <title>Bifidobacterium from non-human primates.</title>
        <authorList>
            <person name="Modesto M."/>
        </authorList>
    </citation>
    <scope>NUCLEOTIDE SEQUENCE [LARGE SCALE GENOMIC DNA]</scope>
    <source>
        <strain evidence="5 6">TREM</strain>
    </source>
</reference>
<dbReference type="OrthoDB" id="9774262at2"/>
<dbReference type="GO" id="GO:0009341">
    <property type="term" value="C:beta-galactosidase complex"/>
    <property type="evidence" value="ECO:0007669"/>
    <property type="project" value="InterPro"/>
</dbReference>
<dbReference type="InterPro" id="IPR013529">
    <property type="entry name" value="Glyco_hydro_42_N"/>
</dbReference>
<accession>A0A6L4WY93</accession>
<dbReference type="Proteomes" id="UP000482084">
    <property type="component" value="Unassembled WGS sequence"/>
</dbReference>
<name>A0A6L4WY93_9BIFI</name>
<evidence type="ECO:0000313" key="6">
    <source>
        <dbReference type="Proteomes" id="UP000469943"/>
    </source>
</evidence>
<dbReference type="Proteomes" id="UP000469943">
    <property type="component" value="Unassembled WGS sequence"/>
</dbReference>
<gene>
    <name evidence="4" type="ORF">DSM100688_1810</name>
    <name evidence="5" type="ORF">GFD24_06975</name>
</gene>
<dbReference type="AlphaFoldDB" id="A0A6L4WY93"/>